<reference evidence="3" key="1">
    <citation type="journal article" date="2013" name="Nature">
        <title>Pan genome of the phytoplankton Emiliania underpins its global distribution.</title>
        <authorList>
            <person name="Read B.A."/>
            <person name="Kegel J."/>
            <person name="Klute M.J."/>
            <person name="Kuo A."/>
            <person name="Lefebvre S.C."/>
            <person name="Maumus F."/>
            <person name="Mayer C."/>
            <person name="Miller J."/>
            <person name="Monier A."/>
            <person name="Salamov A."/>
            <person name="Young J."/>
            <person name="Aguilar M."/>
            <person name="Claverie J.M."/>
            <person name="Frickenhaus S."/>
            <person name="Gonzalez K."/>
            <person name="Herman E.K."/>
            <person name="Lin Y.C."/>
            <person name="Napier J."/>
            <person name="Ogata H."/>
            <person name="Sarno A.F."/>
            <person name="Shmutz J."/>
            <person name="Schroeder D."/>
            <person name="de Vargas C."/>
            <person name="Verret F."/>
            <person name="von Dassow P."/>
            <person name="Valentin K."/>
            <person name="Van de Peer Y."/>
            <person name="Wheeler G."/>
            <person name="Dacks J.B."/>
            <person name="Delwiche C.F."/>
            <person name="Dyhrman S.T."/>
            <person name="Glockner G."/>
            <person name="John U."/>
            <person name="Richards T."/>
            <person name="Worden A.Z."/>
            <person name="Zhang X."/>
            <person name="Grigoriev I.V."/>
            <person name="Allen A.E."/>
            <person name="Bidle K."/>
            <person name="Borodovsky M."/>
            <person name="Bowler C."/>
            <person name="Brownlee C."/>
            <person name="Cock J.M."/>
            <person name="Elias M."/>
            <person name="Gladyshev V.N."/>
            <person name="Groth M."/>
            <person name="Guda C."/>
            <person name="Hadaegh A."/>
            <person name="Iglesias-Rodriguez M.D."/>
            <person name="Jenkins J."/>
            <person name="Jones B.M."/>
            <person name="Lawson T."/>
            <person name="Leese F."/>
            <person name="Lindquist E."/>
            <person name="Lobanov A."/>
            <person name="Lomsadze A."/>
            <person name="Malik S.B."/>
            <person name="Marsh M.E."/>
            <person name="Mackinder L."/>
            <person name="Mock T."/>
            <person name="Mueller-Roeber B."/>
            <person name="Pagarete A."/>
            <person name="Parker M."/>
            <person name="Probert I."/>
            <person name="Quesneville H."/>
            <person name="Raines C."/>
            <person name="Rensing S.A."/>
            <person name="Riano-Pachon D.M."/>
            <person name="Richier S."/>
            <person name="Rokitta S."/>
            <person name="Shiraiwa Y."/>
            <person name="Soanes D.M."/>
            <person name="van der Giezen M."/>
            <person name="Wahlund T.M."/>
            <person name="Williams B."/>
            <person name="Wilson W."/>
            <person name="Wolfe G."/>
            <person name="Wurch L.L."/>
        </authorList>
    </citation>
    <scope>NUCLEOTIDE SEQUENCE</scope>
</reference>
<evidence type="ECO:0000313" key="3">
    <source>
        <dbReference type="Proteomes" id="UP000013827"/>
    </source>
</evidence>
<dbReference type="RefSeq" id="XP_005763521.1">
    <property type="nucleotide sequence ID" value="XM_005763464.1"/>
</dbReference>
<dbReference type="SUPFAM" id="SSF53335">
    <property type="entry name" value="S-adenosyl-L-methionine-dependent methyltransferases"/>
    <property type="match status" value="1"/>
</dbReference>
<dbReference type="AlphaFoldDB" id="A0A0D3IIK7"/>
<dbReference type="Gene3D" id="3.40.50.150">
    <property type="entry name" value="Vaccinia Virus protein VP39"/>
    <property type="match status" value="1"/>
</dbReference>
<dbReference type="GeneID" id="17257217"/>
<feature type="region of interest" description="Disordered" evidence="1">
    <location>
        <begin position="330"/>
        <end position="362"/>
    </location>
</feature>
<dbReference type="Pfam" id="PF05711">
    <property type="entry name" value="TylF"/>
    <property type="match status" value="1"/>
</dbReference>
<evidence type="ECO:0000313" key="2">
    <source>
        <dbReference type="EnsemblProtists" id="EOD11092"/>
    </source>
</evidence>
<evidence type="ECO:0000256" key="1">
    <source>
        <dbReference type="SAM" id="MobiDB-lite"/>
    </source>
</evidence>
<organism evidence="2 3">
    <name type="scientific">Emiliania huxleyi (strain CCMP1516)</name>
    <dbReference type="NCBI Taxonomy" id="280463"/>
    <lineage>
        <taxon>Eukaryota</taxon>
        <taxon>Haptista</taxon>
        <taxon>Haptophyta</taxon>
        <taxon>Prymnesiophyceae</taxon>
        <taxon>Isochrysidales</taxon>
        <taxon>Noelaerhabdaceae</taxon>
        <taxon>Emiliania</taxon>
    </lineage>
</organism>
<feature type="compositionally biased region" description="Polar residues" evidence="1">
    <location>
        <begin position="339"/>
        <end position="362"/>
    </location>
</feature>
<dbReference type="Proteomes" id="UP000013827">
    <property type="component" value="Unassembled WGS sequence"/>
</dbReference>
<accession>A0A0D3IIK7</accession>
<protein>
    <recommendedName>
        <fullName evidence="4">Macrocin O-methyltransferase</fullName>
    </recommendedName>
</protein>
<dbReference type="KEGG" id="ehx:EMIHUDRAFT_214898"/>
<dbReference type="EnsemblProtists" id="EOD11092">
    <property type="protein sequence ID" value="EOD11092"/>
    <property type="gene ID" value="EMIHUDRAFT_214898"/>
</dbReference>
<dbReference type="InterPro" id="IPR029063">
    <property type="entry name" value="SAM-dependent_MTases_sf"/>
</dbReference>
<dbReference type="PaxDb" id="2903-EOD11092"/>
<dbReference type="InterPro" id="IPR008884">
    <property type="entry name" value="TylF_MeTrfase"/>
</dbReference>
<evidence type="ECO:0008006" key="4">
    <source>
        <dbReference type="Google" id="ProtNLM"/>
    </source>
</evidence>
<proteinExistence type="predicted"/>
<reference evidence="2" key="2">
    <citation type="submission" date="2024-10" db="UniProtKB">
        <authorList>
            <consortium name="EnsemblProtists"/>
        </authorList>
    </citation>
    <scope>IDENTIFICATION</scope>
</reference>
<dbReference type="PANTHER" id="PTHR40036:SF1">
    <property type="entry name" value="MACROCIN O-METHYLTRANSFERASE"/>
    <property type="match status" value="1"/>
</dbReference>
<keyword evidence="3" id="KW-1185">Reference proteome</keyword>
<sequence length="362" mass="40303">MIQAESGIGHDALRASVDVEAAYLRMLASLLTSSSLMCEAAETQAKYLTCMQMYIMGGPWPKLGTTMAGHKRLQNVATLLLNARSAKVSGSYVECGVWRGGMSIFAKAVIEVYQMQRRVYLCDSFQGLPPPRSGSLRLDETSYAGKKFNATLAKGEDTVTRNFYRFGVSMEGVRMVPGYFVDSLPGLRAELKGRGERLALLRLDGDMYDSTIDILYNLYDLVEVGGFIIIDDFGWRQGIGTSRRSLWGAKDAVLDFRALHGIEDDAHIFYNIDDAGAWFRKARHVEIRRHQYKRGVEDGNYSALRPMPLLTAKDYARLMHKYDAHKNDSHLLLPGRAGTKQSGSYTRKAGSTKSAATSDKHI</sequence>
<dbReference type="PANTHER" id="PTHR40036">
    <property type="entry name" value="MACROCIN O-METHYLTRANSFERASE"/>
    <property type="match status" value="1"/>
</dbReference>
<dbReference type="HOGENOM" id="CLU_864456_0_0_1"/>
<dbReference type="eggNOG" id="ENOG502S4R8">
    <property type="taxonomic scope" value="Eukaryota"/>
</dbReference>
<name>A0A0D3IIK7_EMIH1</name>